<evidence type="ECO:0000313" key="1">
    <source>
        <dbReference type="EMBL" id="CAH2088444.1"/>
    </source>
</evidence>
<comment type="caution">
    <text evidence="1">The sequence shown here is derived from an EMBL/GenBank/DDBJ whole genome shotgun (WGS) entry which is preliminary data.</text>
</comment>
<accession>A0AAU9TLG1</accession>
<proteinExistence type="predicted"/>
<reference evidence="1" key="1">
    <citation type="submission" date="2022-03" db="EMBL/GenBank/DDBJ databases">
        <authorList>
            <person name="Tunstrom K."/>
        </authorList>
    </citation>
    <scope>NUCLEOTIDE SEQUENCE</scope>
</reference>
<protein>
    <recommendedName>
        <fullName evidence="3">DDE-1 domain-containing protein</fullName>
    </recommendedName>
</protein>
<gene>
    <name evidence="1" type="ORF">EEDITHA_LOCUS4603</name>
</gene>
<evidence type="ECO:0008006" key="3">
    <source>
        <dbReference type="Google" id="ProtNLM"/>
    </source>
</evidence>
<evidence type="ECO:0000313" key="2">
    <source>
        <dbReference type="Proteomes" id="UP001153954"/>
    </source>
</evidence>
<sequence>MLLLKGITTEMPPEDLTCNINVIELARENNLEIVSLPSHTTHKLQLLDKTFMGPLKTYYSEEIRIWIGDNIRLLSPYDVIELLGRAYLKVQTDAEVDRRCSHNSNANHCPRIANVSSSENDLVKMLKIAIGRMPSDNNIVIRAAKHLPVTRKEV</sequence>
<keyword evidence="2" id="KW-1185">Reference proteome</keyword>
<name>A0AAU9TLG1_EUPED</name>
<organism evidence="1 2">
    <name type="scientific">Euphydryas editha</name>
    <name type="common">Edith's checkerspot</name>
    <dbReference type="NCBI Taxonomy" id="104508"/>
    <lineage>
        <taxon>Eukaryota</taxon>
        <taxon>Metazoa</taxon>
        <taxon>Ecdysozoa</taxon>
        <taxon>Arthropoda</taxon>
        <taxon>Hexapoda</taxon>
        <taxon>Insecta</taxon>
        <taxon>Pterygota</taxon>
        <taxon>Neoptera</taxon>
        <taxon>Endopterygota</taxon>
        <taxon>Lepidoptera</taxon>
        <taxon>Glossata</taxon>
        <taxon>Ditrysia</taxon>
        <taxon>Papilionoidea</taxon>
        <taxon>Nymphalidae</taxon>
        <taxon>Nymphalinae</taxon>
        <taxon>Euphydryas</taxon>
    </lineage>
</organism>
<dbReference type="Proteomes" id="UP001153954">
    <property type="component" value="Unassembled WGS sequence"/>
</dbReference>
<dbReference type="AlphaFoldDB" id="A0AAU9TLG1"/>
<dbReference type="EMBL" id="CAKOGL010000007">
    <property type="protein sequence ID" value="CAH2088444.1"/>
    <property type="molecule type" value="Genomic_DNA"/>
</dbReference>